<keyword evidence="3" id="KW-0723">Serine/threonine-protein kinase</keyword>
<gene>
    <name evidence="13" type="ORF">CLAFUR5_08718</name>
</gene>
<evidence type="ECO:0000256" key="3">
    <source>
        <dbReference type="ARBA" id="ARBA00022527"/>
    </source>
</evidence>
<comment type="catalytic activity">
    <reaction evidence="8">
        <text>L-threonyl-[protein] + ATP = O-phospho-L-threonyl-[protein] + ADP + H(+)</text>
        <dbReference type="Rhea" id="RHEA:46608"/>
        <dbReference type="Rhea" id="RHEA-COMP:11060"/>
        <dbReference type="Rhea" id="RHEA-COMP:11605"/>
        <dbReference type="ChEBI" id="CHEBI:15378"/>
        <dbReference type="ChEBI" id="CHEBI:30013"/>
        <dbReference type="ChEBI" id="CHEBI:30616"/>
        <dbReference type="ChEBI" id="CHEBI:61977"/>
        <dbReference type="ChEBI" id="CHEBI:456216"/>
        <dbReference type="EC" id="2.7.11.1"/>
    </reaction>
</comment>
<evidence type="ECO:0000256" key="5">
    <source>
        <dbReference type="ARBA" id="ARBA00022741"/>
    </source>
</evidence>
<comment type="similarity">
    <text evidence="1">Belongs to the protein kinase superfamily. STE Ser/Thr protein kinase family. STE20 subfamily.</text>
</comment>
<dbReference type="GO" id="GO:0005524">
    <property type="term" value="F:ATP binding"/>
    <property type="evidence" value="ECO:0007669"/>
    <property type="project" value="UniProtKB-UniRule"/>
</dbReference>
<evidence type="ECO:0000256" key="11">
    <source>
        <dbReference type="SAM" id="MobiDB-lite"/>
    </source>
</evidence>
<comment type="catalytic activity">
    <reaction evidence="9">
        <text>L-seryl-[protein] + ATP = O-phospho-L-seryl-[protein] + ADP + H(+)</text>
        <dbReference type="Rhea" id="RHEA:17989"/>
        <dbReference type="Rhea" id="RHEA-COMP:9863"/>
        <dbReference type="Rhea" id="RHEA-COMP:11604"/>
        <dbReference type="ChEBI" id="CHEBI:15378"/>
        <dbReference type="ChEBI" id="CHEBI:29999"/>
        <dbReference type="ChEBI" id="CHEBI:30616"/>
        <dbReference type="ChEBI" id="CHEBI:83421"/>
        <dbReference type="ChEBI" id="CHEBI:456216"/>
        <dbReference type="EC" id="2.7.11.1"/>
    </reaction>
</comment>
<feature type="region of interest" description="Disordered" evidence="11">
    <location>
        <begin position="1128"/>
        <end position="1187"/>
    </location>
</feature>
<name>A0A9Q8LCM9_PASFU</name>
<feature type="region of interest" description="Disordered" evidence="11">
    <location>
        <begin position="1"/>
        <end position="53"/>
    </location>
</feature>
<dbReference type="InterPro" id="IPR050629">
    <property type="entry name" value="STE20/SPS1-PAK"/>
</dbReference>
<dbReference type="GO" id="GO:0005737">
    <property type="term" value="C:cytoplasm"/>
    <property type="evidence" value="ECO:0007669"/>
    <property type="project" value="TreeGrafter"/>
</dbReference>
<dbReference type="AlphaFoldDB" id="A0A9Q8LCM9"/>
<feature type="compositionally biased region" description="Polar residues" evidence="11">
    <location>
        <begin position="1177"/>
        <end position="1187"/>
    </location>
</feature>
<dbReference type="PANTHER" id="PTHR48012">
    <property type="entry name" value="STERILE20-LIKE KINASE, ISOFORM B-RELATED"/>
    <property type="match status" value="1"/>
</dbReference>
<sequence length="1187" mass="131171">MSFACPIANTPSAARVRHDSKVSSGRATPSLARINTNTSDPTSDDQATHSFNTGASGSFGSSFGHYRYDSQVLTSPASVQGSFGASGLSTPLWSNVQSPLLRTRTESRISIRGWVNELILIPDIRSKFGRRRAQKIAKGDRRANKPKQANLLDKEGTKKLSNFWGLAEASKVDDDQESSEEEESSSPEVRLTFEQFIRHDNTRAQDASENTIRARFHPRLSSVSEHRVVRHDSGVDIIMDASRLDPGSRIMADLQEKTRRVKDAKDMYETIVRNAERSNTSVPPYEFLELIGKGAYGRVYKCRDKRNGNLVAIKISNIDDLDWDANYAIQNPRDANIKDFRNEVSVLKQLRDNNVPNVNVIHDAFDLHSQLWIIADYCTGGSVRTLMRPFEKNGRPAGLPEHYIIAIARELAMALKGMHDLHIIHRDIKCANVYITEDGEIQLGDFGIVGNLEDSNAKRKTVIGTPHWMPQEMLLKLDNSTLEVGYGTEVDIWSFGITIFEMATGAPPNTKVAVDSLGDMLKLSGPPRLESEEYSPDLRDLISFCLNLDAKARPTAKDVLEHPAIFNTSEKYPTSGLIRLVERFKMWEHGGGSRTSLWIAGPTDPKIQLEGEDAPIVEDVDPLDGWNFSTSEDFDRRFSQMPIVTEPLGLEAAEAQAGSRLPPLSTTNLSVAERIKREWVDKSATRGEKSLAPIFDQNVGYQIATPVEEPSPSPPSDLPLRNFTSNAPTRESMIEIDLDAADHGGTATSTFALHMDAINEDTVKPASRHHDDDEDEEYQYGQASDSSKRDTMAWTFPPAAEPAPVLRPLAPQTKRGTMDWSFSTAEPVQADEDDISFGPPPFPASDDLPPGFRPGLKHSTTEPIGHFGGGDYSHSMGSLDPSPLRSSVSSMIDLDMGLVDPPIRLHDPADIIRPSTASSTAGSTMTDMTSGNPFDLEDDPIQNESDRNRFSYHKQWTSEGGPIKRHSHKTMQMHSRGTSLSSTETDPEHFLSSNGGVDDRRPSLPFGADIGFSPDDSNPWPDFSSFNGYDTSPEYMSAMNDLPHLEDPMPSIEPLSFNGNPLSATDSFGTELPVPEIEFPVIESLHTDALAEDADPQMLIDQFERSLRDLDGAISGSWRALRQYANIDGDDDDDLISDNESGFESMKEEDEGDEVEGLDLTVRRKPRKPEPRSPSSVTSTQNDDSAA</sequence>
<feature type="domain" description="Protein kinase" evidence="12">
    <location>
        <begin position="285"/>
        <end position="565"/>
    </location>
</feature>
<dbReference type="EC" id="2.7.11.1" evidence="2"/>
<dbReference type="InterPro" id="IPR011009">
    <property type="entry name" value="Kinase-like_dom_sf"/>
</dbReference>
<dbReference type="PANTHER" id="PTHR48012:SF10">
    <property type="entry name" value="FI20177P1"/>
    <property type="match status" value="1"/>
</dbReference>
<keyword evidence="7 10" id="KW-0067">ATP-binding</keyword>
<keyword evidence="14" id="KW-1185">Reference proteome</keyword>
<dbReference type="EMBL" id="CP090165">
    <property type="protein sequence ID" value="UJO14952.1"/>
    <property type="molecule type" value="Genomic_DNA"/>
</dbReference>
<evidence type="ECO:0000256" key="1">
    <source>
        <dbReference type="ARBA" id="ARBA00008874"/>
    </source>
</evidence>
<proteinExistence type="inferred from homology"/>
<evidence type="ECO:0000259" key="12">
    <source>
        <dbReference type="PROSITE" id="PS50011"/>
    </source>
</evidence>
<dbReference type="RefSeq" id="XP_047759318.1">
    <property type="nucleotide sequence ID" value="XM_047907866.1"/>
</dbReference>
<dbReference type="Pfam" id="PF00069">
    <property type="entry name" value="Pkinase"/>
    <property type="match status" value="1"/>
</dbReference>
<feature type="region of interest" description="Disordered" evidence="11">
    <location>
        <begin position="705"/>
        <end position="725"/>
    </location>
</feature>
<dbReference type="SMART" id="SM00220">
    <property type="entry name" value="S_TKc"/>
    <property type="match status" value="1"/>
</dbReference>
<protein>
    <recommendedName>
        <fullName evidence="2">non-specific serine/threonine protein kinase</fullName>
        <ecNumber evidence="2">2.7.11.1</ecNumber>
    </recommendedName>
</protein>
<keyword evidence="6 13" id="KW-0418">Kinase</keyword>
<dbReference type="PROSITE" id="PS00108">
    <property type="entry name" value="PROTEIN_KINASE_ST"/>
    <property type="match status" value="1"/>
</dbReference>
<dbReference type="InterPro" id="IPR008271">
    <property type="entry name" value="Ser/Thr_kinase_AS"/>
</dbReference>
<dbReference type="Proteomes" id="UP000756132">
    <property type="component" value="Chromosome 3"/>
</dbReference>
<dbReference type="GO" id="GO:0004674">
    <property type="term" value="F:protein serine/threonine kinase activity"/>
    <property type="evidence" value="ECO:0007669"/>
    <property type="project" value="UniProtKB-KW"/>
</dbReference>
<keyword evidence="5 10" id="KW-0547">Nucleotide-binding</keyword>
<feature type="compositionally biased region" description="Polar residues" evidence="11">
    <location>
        <begin position="22"/>
        <end position="53"/>
    </location>
</feature>
<feature type="region of interest" description="Disordered" evidence="11">
    <location>
        <begin position="763"/>
        <end position="789"/>
    </location>
</feature>
<dbReference type="Gene3D" id="1.10.510.10">
    <property type="entry name" value="Transferase(Phosphotransferase) domain 1"/>
    <property type="match status" value="1"/>
</dbReference>
<evidence type="ECO:0000256" key="9">
    <source>
        <dbReference type="ARBA" id="ARBA00048679"/>
    </source>
</evidence>
<dbReference type="InterPro" id="IPR017441">
    <property type="entry name" value="Protein_kinase_ATP_BS"/>
</dbReference>
<organism evidence="13 14">
    <name type="scientific">Passalora fulva</name>
    <name type="common">Tomato leaf mold</name>
    <name type="synonym">Cladosporium fulvum</name>
    <dbReference type="NCBI Taxonomy" id="5499"/>
    <lineage>
        <taxon>Eukaryota</taxon>
        <taxon>Fungi</taxon>
        <taxon>Dikarya</taxon>
        <taxon>Ascomycota</taxon>
        <taxon>Pezizomycotina</taxon>
        <taxon>Dothideomycetes</taxon>
        <taxon>Dothideomycetidae</taxon>
        <taxon>Mycosphaerellales</taxon>
        <taxon>Mycosphaerellaceae</taxon>
        <taxon>Fulvia</taxon>
    </lineage>
</organism>
<dbReference type="PROSITE" id="PS50011">
    <property type="entry name" value="PROTEIN_KINASE_DOM"/>
    <property type="match status" value="1"/>
</dbReference>
<accession>A0A9Q8LCM9</accession>
<feature type="binding site" evidence="10">
    <location>
        <position position="314"/>
    </location>
    <ligand>
        <name>ATP</name>
        <dbReference type="ChEBI" id="CHEBI:30616"/>
    </ligand>
</feature>
<evidence type="ECO:0000256" key="10">
    <source>
        <dbReference type="PROSITE-ProRule" id="PRU10141"/>
    </source>
</evidence>
<reference evidence="13" key="1">
    <citation type="submission" date="2021-12" db="EMBL/GenBank/DDBJ databases">
        <authorList>
            <person name="Zaccaron A."/>
            <person name="Stergiopoulos I."/>
        </authorList>
    </citation>
    <scope>NUCLEOTIDE SEQUENCE</scope>
    <source>
        <strain evidence="13">Race5_Kim</strain>
    </source>
</reference>
<feature type="compositionally biased region" description="Acidic residues" evidence="11">
    <location>
        <begin position="1147"/>
        <end position="1157"/>
    </location>
</feature>
<evidence type="ECO:0000256" key="6">
    <source>
        <dbReference type="ARBA" id="ARBA00022777"/>
    </source>
</evidence>
<dbReference type="KEGG" id="ffu:CLAFUR5_08718"/>
<evidence type="ECO:0000256" key="2">
    <source>
        <dbReference type="ARBA" id="ARBA00012513"/>
    </source>
</evidence>
<evidence type="ECO:0000256" key="4">
    <source>
        <dbReference type="ARBA" id="ARBA00022679"/>
    </source>
</evidence>
<dbReference type="PROSITE" id="PS00107">
    <property type="entry name" value="PROTEIN_KINASE_ATP"/>
    <property type="match status" value="1"/>
</dbReference>
<evidence type="ECO:0000313" key="13">
    <source>
        <dbReference type="EMBL" id="UJO14952.1"/>
    </source>
</evidence>
<reference evidence="13" key="2">
    <citation type="journal article" date="2022" name="Microb. Genom.">
        <title>A chromosome-scale genome assembly of the tomato pathogen Cladosporium fulvum reveals a compartmentalized genome architecture and the presence of a dispensable chromosome.</title>
        <authorList>
            <person name="Zaccaron A.Z."/>
            <person name="Chen L.H."/>
            <person name="Samaras A."/>
            <person name="Stergiopoulos I."/>
        </authorList>
    </citation>
    <scope>NUCLEOTIDE SEQUENCE</scope>
    <source>
        <strain evidence="13">Race5_Kim</strain>
    </source>
</reference>
<dbReference type="OrthoDB" id="248923at2759"/>
<keyword evidence="4" id="KW-0808">Transferase</keyword>
<evidence type="ECO:0000313" key="14">
    <source>
        <dbReference type="Proteomes" id="UP000756132"/>
    </source>
</evidence>
<dbReference type="InterPro" id="IPR000719">
    <property type="entry name" value="Prot_kinase_dom"/>
</dbReference>
<feature type="compositionally biased region" description="Acidic residues" evidence="11">
    <location>
        <begin position="1128"/>
        <end position="1137"/>
    </location>
</feature>
<dbReference type="GeneID" id="71988596"/>
<evidence type="ECO:0000256" key="7">
    <source>
        <dbReference type="ARBA" id="ARBA00022840"/>
    </source>
</evidence>
<dbReference type="SUPFAM" id="SSF56112">
    <property type="entry name" value="Protein kinase-like (PK-like)"/>
    <property type="match status" value="1"/>
</dbReference>
<dbReference type="OMA" id="FKLWEAQ"/>
<feature type="region of interest" description="Disordered" evidence="11">
    <location>
        <begin position="977"/>
        <end position="1000"/>
    </location>
</feature>
<evidence type="ECO:0000256" key="8">
    <source>
        <dbReference type="ARBA" id="ARBA00047899"/>
    </source>
</evidence>